<accession>B6AGZ4</accession>
<dbReference type="GeneID" id="6996863"/>
<feature type="region of interest" description="Disordered" evidence="1">
    <location>
        <begin position="630"/>
        <end position="656"/>
    </location>
</feature>
<dbReference type="AlphaFoldDB" id="B6AGZ4"/>
<evidence type="ECO:0000313" key="4">
    <source>
        <dbReference type="Proteomes" id="UP000001460"/>
    </source>
</evidence>
<dbReference type="Proteomes" id="UP000001460">
    <property type="component" value="Unassembled WGS sequence"/>
</dbReference>
<dbReference type="VEuPathDB" id="CryptoDB:CMU_036590"/>
<evidence type="ECO:0000259" key="2">
    <source>
        <dbReference type="Pfam" id="PF12253"/>
    </source>
</evidence>
<dbReference type="Pfam" id="PF12253">
    <property type="entry name" value="CAF1A_dimeriz"/>
    <property type="match status" value="1"/>
</dbReference>
<proteinExistence type="predicted"/>
<protein>
    <recommendedName>
        <fullName evidence="2">Chromatin assembly factor 1 subunit A dimerization domain-containing protein</fullName>
    </recommendedName>
</protein>
<dbReference type="EMBL" id="DS989733">
    <property type="protein sequence ID" value="EEA07485.1"/>
    <property type="molecule type" value="Genomic_DNA"/>
</dbReference>
<reference evidence="3" key="1">
    <citation type="submission" date="2008-06" db="EMBL/GenBank/DDBJ databases">
        <authorList>
            <person name="Lorenzi H."/>
            <person name="Inman J."/>
            <person name="Miller J."/>
            <person name="Schobel S."/>
            <person name="Amedeo P."/>
            <person name="Caler E.V."/>
            <person name="da Silva J."/>
        </authorList>
    </citation>
    <scope>NUCLEOTIDE SEQUENCE [LARGE SCALE GENOMIC DNA]</scope>
    <source>
        <strain evidence="3">RN66</strain>
    </source>
</reference>
<gene>
    <name evidence="3" type="ORF">CMU_036590</name>
</gene>
<keyword evidence="4" id="KW-1185">Reference proteome</keyword>
<dbReference type="InterPro" id="IPR022043">
    <property type="entry name" value="CAF1A_DD"/>
</dbReference>
<dbReference type="STRING" id="441375.B6AGZ4"/>
<evidence type="ECO:0000256" key="1">
    <source>
        <dbReference type="SAM" id="MobiDB-lite"/>
    </source>
</evidence>
<dbReference type="RefSeq" id="XP_002141834.1">
    <property type="nucleotide sequence ID" value="XM_002141798.1"/>
</dbReference>
<dbReference type="eggNOG" id="ENOG502SRUI">
    <property type="taxonomic scope" value="Eukaryota"/>
</dbReference>
<name>B6AGZ4_CRYMR</name>
<dbReference type="OMA" id="REEHIDY"/>
<dbReference type="OrthoDB" id="360074at2759"/>
<feature type="domain" description="Chromatin assembly factor 1 subunit A dimerization" evidence="2">
    <location>
        <begin position="593"/>
        <end position="655"/>
    </location>
</feature>
<sequence>MDCLTGTDIEGSLVKSNFTGNKEILSIIEDTIDNIGNTKYIVSSELKINSDTCNSEFGQNSLGSQDVILMDKQVLKSNNDCSLIEQQDIDRGTHSDNVDIYHVRDFRCETRDCERLSDLMYKGIVENQQISSSGRDFDYSNGYSYIHTRLLKLNSMIKRYSLLPNSDSNFVNSLEIEVEILCEVLAELRIIGSFNDAYRRFRLANDLFIDDGSHNSGKVGNYPREDILGNIDKTRCDINQINNNKGEDIGLDNSNKPIDIDDILKLRWLSFQSSASSRKEIKLLDRFIKDYMKKRRESKEISVSRDIMSDWLYKYDNKKENLVNCLQDMDSSSDIITSLIIDSLTLPSSPSILSLFSPSYIINNIYPFMMNVNMNDVKYGNNSYSSTIGDTNSHTSTPQNSQGTATISEVRSGDMNVNNTKAIQSESVMNWIKDHKKSSMFVDNVLLTHSNLSLDSEKLVNQEDEYHFILSSRLGGSNSLNIYKDHTLQDLQKIGLISDETISVANYKLLWDEFKNKCSILYNKFLNRRTKNYQRQRFYKSIPTIGLSKPKRQWIEKEEVKSRQYQSIYNDKSLPELPSQIIRRVVIYRSDWKRPPMYLLITRKGKQCNGLNPIAREEHIDYDVDTDEEWEEQYGGEDVDDVEDGLDNNDDEDDNEAVASGWLVPDGCFQSDELLEDDILLGAGSGNTVNRKSVNILQSINFDIPLVASFLQHRSLDFGAGISIADENIAVSLLNDYKMLFPQGIEWIYMKVDDAQPDKVVSLGSSKITPACNSVDEDTENNTDMKIRNLINKGSILKDDLQKELSYMIHGSCLSTKNIVEEFMRLHSNIKKVAIIRFLKENTTRMKIQGDNKTRWYILDKVENLDKIKLEISLNKHKLLDQNTIVTSPVQKRELLSTPTKRSDIELCEDQIQSSEFIANIVENDENCDLQNRNELIAGHSIVSNISVEDNSLISLNERFGKRRKCSMPKCTPLYRNNDSLTVKIGSSPEIKKSAVVSNNSLITNFFQSKQKN</sequence>
<evidence type="ECO:0000313" key="3">
    <source>
        <dbReference type="EMBL" id="EEA07485.1"/>
    </source>
</evidence>
<organism evidence="3 4">
    <name type="scientific">Cryptosporidium muris (strain RN66)</name>
    <dbReference type="NCBI Taxonomy" id="441375"/>
    <lineage>
        <taxon>Eukaryota</taxon>
        <taxon>Sar</taxon>
        <taxon>Alveolata</taxon>
        <taxon>Apicomplexa</taxon>
        <taxon>Conoidasida</taxon>
        <taxon>Coccidia</taxon>
        <taxon>Eucoccidiorida</taxon>
        <taxon>Eimeriorina</taxon>
        <taxon>Cryptosporidiidae</taxon>
        <taxon>Cryptosporidium</taxon>
    </lineage>
</organism>